<dbReference type="GO" id="GO:0043025">
    <property type="term" value="C:neuronal cell body"/>
    <property type="evidence" value="ECO:0007669"/>
    <property type="project" value="TreeGrafter"/>
</dbReference>
<feature type="region of interest" description="Disordered" evidence="1">
    <location>
        <begin position="53"/>
        <end position="101"/>
    </location>
</feature>
<comment type="caution">
    <text evidence="2">The sequence shown here is derived from an EMBL/GenBank/DDBJ whole genome shotgun (WGS) entry which is preliminary data.</text>
</comment>
<dbReference type="GO" id="GO:0005874">
    <property type="term" value="C:microtubule"/>
    <property type="evidence" value="ECO:0007669"/>
    <property type="project" value="InterPro"/>
</dbReference>
<dbReference type="InterPro" id="IPR026074">
    <property type="entry name" value="MAP1"/>
</dbReference>
<dbReference type="GO" id="GO:0031114">
    <property type="term" value="P:regulation of microtubule depolymerization"/>
    <property type="evidence" value="ECO:0007669"/>
    <property type="project" value="TreeGrafter"/>
</dbReference>
<dbReference type="GO" id="GO:0016358">
    <property type="term" value="P:dendrite development"/>
    <property type="evidence" value="ECO:0007669"/>
    <property type="project" value="TreeGrafter"/>
</dbReference>
<name>A0AAN8HCB1_CHAGU</name>
<dbReference type="PANTHER" id="PTHR13843">
    <property type="entry name" value="MICROTUBULE-ASSOCIATED PROTEIN"/>
    <property type="match status" value="1"/>
</dbReference>
<dbReference type="PANTHER" id="PTHR13843:SF11">
    <property type="entry name" value="MICROTUBULE-ASSOCIATED PROTEIN 1S"/>
    <property type="match status" value="1"/>
</dbReference>
<protein>
    <submittedName>
        <fullName evidence="2">Uncharacterized protein</fullName>
    </submittedName>
</protein>
<accession>A0AAN8HCB1</accession>
<feature type="region of interest" description="Disordered" evidence="1">
    <location>
        <begin position="1"/>
        <end position="22"/>
    </location>
</feature>
<evidence type="ECO:0000256" key="1">
    <source>
        <dbReference type="SAM" id="MobiDB-lite"/>
    </source>
</evidence>
<dbReference type="GO" id="GO:0005875">
    <property type="term" value="C:microtubule associated complex"/>
    <property type="evidence" value="ECO:0007669"/>
    <property type="project" value="TreeGrafter"/>
</dbReference>
<organism evidence="2 3">
    <name type="scientific">Champsocephalus gunnari</name>
    <name type="common">Mackerel icefish</name>
    <dbReference type="NCBI Taxonomy" id="52237"/>
    <lineage>
        <taxon>Eukaryota</taxon>
        <taxon>Metazoa</taxon>
        <taxon>Chordata</taxon>
        <taxon>Craniata</taxon>
        <taxon>Vertebrata</taxon>
        <taxon>Euteleostomi</taxon>
        <taxon>Actinopterygii</taxon>
        <taxon>Neopterygii</taxon>
        <taxon>Teleostei</taxon>
        <taxon>Neoteleostei</taxon>
        <taxon>Acanthomorphata</taxon>
        <taxon>Eupercaria</taxon>
        <taxon>Perciformes</taxon>
        <taxon>Notothenioidei</taxon>
        <taxon>Channichthyidae</taxon>
        <taxon>Champsocephalus</taxon>
    </lineage>
</organism>
<sequence>MTLPRLLAETAPPGPLILTPPCPFLSPTLTRTGRKQKPMACEGKKLQRLLKPLKNQVQEKGRQGAKVESQRGMSHLFAPLPPAPRSAPAKPSPNSGSKSTSVGEVSVYVDLAYIPSGASSPTISVDFFRCVRSACSIISGDSPEKEEIMRQTLDALLDAKISWPDTMQVTLIPTLEAVPMQEWYQQTLENRRSWA</sequence>
<dbReference type="GO" id="GO:0005829">
    <property type="term" value="C:cytosol"/>
    <property type="evidence" value="ECO:0007669"/>
    <property type="project" value="TreeGrafter"/>
</dbReference>
<dbReference type="GO" id="GO:0008017">
    <property type="term" value="F:microtubule binding"/>
    <property type="evidence" value="ECO:0007669"/>
    <property type="project" value="InterPro"/>
</dbReference>
<reference evidence="2 3" key="1">
    <citation type="journal article" date="2023" name="Mol. Biol. Evol.">
        <title>Genomics of Secondarily Temperate Adaptation in the Only Non-Antarctic Icefish.</title>
        <authorList>
            <person name="Rivera-Colon A.G."/>
            <person name="Rayamajhi N."/>
            <person name="Minhas B.F."/>
            <person name="Madrigal G."/>
            <person name="Bilyk K.T."/>
            <person name="Yoon V."/>
            <person name="Hune M."/>
            <person name="Gregory S."/>
            <person name="Cheng C.H.C."/>
            <person name="Catchen J.M."/>
        </authorList>
    </citation>
    <scope>NUCLEOTIDE SEQUENCE [LARGE SCALE GENOMIC DNA]</scope>
    <source>
        <tissue evidence="2">White muscle</tissue>
    </source>
</reference>
<dbReference type="GO" id="GO:0003779">
    <property type="term" value="F:actin binding"/>
    <property type="evidence" value="ECO:0007669"/>
    <property type="project" value="TreeGrafter"/>
</dbReference>
<dbReference type="GO" id="GO:0007409">
    <property type="term" value="P:axonogenesis"/>
    <property type="evidence" value="ECO:0007669"/>
    <property type="project" value="TreeGrafter"/>
</dbReference>
<evidence type="ECO:0000313" key="2">
    <source>
        <dbReference type="EMBL" id="KAK5910789.1"/>
    </source>
</evidence>
<keyword evidence="3" id="KW-1185">Reference proteome</keyword>
<dbReference type="Proteomes" id="UP001331515">
    <property type="component" value="Unassembled WGS sequence"/>
</dbReference>
<dbReference type="GO" id="GO:0045202">
    <property type="term" value="C:synapse"/>
    <property type="evidence" value="ECO:0007669"/>
    <property type="project" value="TreeGrafter"/>
</dbReference>
<dbReference type="EMBL" id="JAURVH010001528">
    <property type="protein sequence ID" value="KAK5910789.1"/>
    <property type="molecule type" value="Genomic_DNA"/>
</dbReference>
<evidence type="ECO:0000313" key="3">
    <source>
        <dbReference type="Proteomes" id="UP001331515"/>
    </source>
</evidence>
<dbReference type="GO" id="GO:0030425">
    <property type="term" value="C:dendrite"/>
    <property type="evidence" value="ECO:0007669"/>
    <property type="project" value="TreeGrafter"/>
</dbReference>
<feature type="compositionally biased region" description="Low complexity" evidence="1">
    <location>
        <begin position="86"/>
        <end position="95"/>
    </location>
</feature>
<feature type="compositionally biased region" description="Pro residues" evidence="1">
    <location>
        <begin position="12"/>
        <end position="22"/>
    </location>
</feature>
<dbReference type="GO" id="GO:0000226">
    <property type="term" value="P:microtubule cytoskeleton organization"/>
    <property type="evidence" value="ECO:0007669"/>
    <property type="project" value="InterPro"/>
</dbReference>
<gene>
    <name evidence="2" type="ORF">CgunFtcFv8_005023</name>
</gene>
<proteinExistence type="predicted"/>
<dbReference type="AlphaFoldDB" id="A0AAN8HCB1"/>